<name>A0AAV3SXM2_9EURY</name>
<proteinExistence type="predicted"/>
<dbReference type="GeneID" id="68572410"/>
<accession>A0AAV3SXM2</accession>
<dbReference type="EMBL" id="BAAADU010000002">
    <property type="protein sequence ID" value="GAA0645596.1"/>
    <property type="molecule type" value="Genomic_DNA"/>
</dbReference>
<keyword evidence="3" id="KW-1185">Reference proteome</keyword>
<dbReference type="Proteomes" id="UP001500194">
    <property type="component" value="Unassembled WGS sequence"/>
</dbReference>
<organism evidence="2 3">
    <name type="scientific">Salarchaeum japonicum</name>
    <dbReference type="NCBI Taxonomy" id="555573"/>
    <lineage>
        <taxon>Archaea</taxon>
        <taxon>Methanobacteriati</taxon>
        <taxon>Methanobacteriota</taxon>
        <taxon>Stenosarchaea group</taxon>
        <taxon>Halobacteria</taxon>
        <taxon>Halobacteriales</taxon>
        <taxon>Halobacteriaceae</taxon>
    </lineage>
</organism>
<dbReference type="InterPro" id="IPR000086">
    <property type="entry name" value="NUDIX_hydrolase_dom"/>
</dbReference>
<dbReference type="PANTHER" id="PTHR43736">
    <property type="entry name" value="ADP-RIBOSE PYROPHOSPHATASE"/>
    <property type="match status" value="1"/>
</dbReference>
<dbReference type="Gene3D" id="3.90.79.10">
    <property type="entry name" value="Nucleoside Triphosphate Pyrophosphohydrolase"/>
    <property type="match status" value="1"/>
</dbReference>
<dbReference type="PROSITE" id="PS51462">
    <property type="entry name" value="NUDIX"/>
    <property type="match status" value="1"/>
</dbReference>
<dbReference type="PANTHER" id="PTHR43736:SF1">
    <property type="entry name" value="DIHYDRONEOPTERIN TRIPHOSPHATE DIPHOSPHATASE"/>
    <property type="match status" value="1"/>
</dbReference>
<dbReference type="SUPFAM" id="SSF55811">
    <property type="entry name" value="Nudix"/>
    <property type="match status" value="1"/>
</dbReference>
<gene>
    <name evidence="2" type="ORF">GCM10009019_04740</name>
</gene>
<sequence length="145" mass="15870">MDAVHYVVNAEAAVHRDGEYLLVERAADEEHAAGALALVGGKVEVTEGREVLEATVRREVKEEVGVTVADVAYVTSSAFETPDDRVVNTVFLAEYDAGTARVRDPDEVAAVHWLTPEDVRDHPDAPQFTADYVEAVDAHRVERQS</sequence>
<dbReference type="InterPro" id="IPR015797">
    <property type="entry name" value="NUDIX_hydrolase-like_dom_sf"/>
</dbReference>
<evidence type="ECO:0000313" key="3">
    <source>
        <dbReference type="Proteomes" id="UP001500194"/>
    </source>
</evidence>
<feature type="domain" description="Nudix hydrolase" evidence="1">
    <location>
        <begin position="1"/>
        <end position="137"/>
    </location>
</feature>
<reference evidence="2 3" key="1">
    <citation type="journal article" date="2019" name="Int. J. Syst. Evol. Microbiol.">
        <title>The Global Catalogue of Microorganisms (GCM) 10K type strain sequencing project: providing services to taxonomists for standard genome sequencing and annotation.</title>
        <authorList>
            <consortium name="The Broad Institute Genomics Platform"/>
            <consortium name="The Broad Institute Genome Sequencing Center for Infectious Disease"/>
            <person name="Wu L."/>
            <person name="Ma J."/>
        </authorList>
    </citation>
    <scope>NUCLEOTIDE SEQUENCE [LARGE SCALE GENOMIC DNA]</scope>
    <source>
        <strain evidence="2 3">JCM 16327</strain>
    </source>
</reference>
<dbReference type="AlphaFoldDB" id="A0AAV3SXM2"/>
<dbReference type="Pfam" id="PF00293">
    <property type="entry name" value="NUDIX"/>
    <property type="match status" value="1"/>
</dbReference>
<dbReference type="RefSeq" id="WP_227261813.1">
    <property type="nucleotide sequence ID" value="NZ_BAAADU010000002.1"/>
</dbReference>
<comment type="caution">
    <text evidence="2">The sequence shown here is derived from an EMBL/GenBank/DDBJ whole genome shotgun (WGS) entry which is preliminary data.</text>
</comment>
<protein>
    <recommendedName>
        <fullName evidence="1">Nudix hydrolase domain-containing protein</fullName>
    </recommendedName>
</protein>
<evidence type="ECO:0000313" key="2">
    <source>
        <dbReference type="EMBL" id="GAA0645596.1"/>
    </source>
</evidence>
<evidence type="ECO:0000259" key="1">
    <source>
        <dbReference type="PROSITE" id="PS51462"/>
    </source>
</evidence>